<dbReference type="RefSeq" id="WP_220681116.1">
    <property type="nucleotide sequence ID" value="NZ_CP037968.1"/>
</dbReference>
<reference evidence="1" key="1">
    <citation type="journal article" date="2005" name="Int. J. Syst. Evol. Microbiol.">
        <title>Methanofollis formosanus sp. nov., isolated from a fish pond.</title>
        <authorList>
            <person name="Wu S.Y."/>
            <person name="Chen S.C."/>
            <person name="Lai M.C."/>
        </authorList>
    </citation>
    <scope>NUCLEOTIDE SEQUENCE</scope>
    <source>
        <strain evidence="1">ML15</strain>
    </source>
</reference>
<accession>A0A8G1A315</accession>
<dbReference type="AlphaFoldDB" id="A0A8G1A315"/>
<dbReference type="KEGG" id="mfk:E2N92_10390"/>
<reference evidence="1" key="2">
    <citation type="submission" date="2019-03" db="EMBL/GenBank/DDBJ databases">
        <authorList>
            <person name="Chen S.-C."/>
            <person name="Wu S.-Y."/>
            <person name="Lai M.-C."/>
        </authorList>
    </citation>
    <scope>NUCLEOTIDE SEQUENCE</scope>
    <source>
        <strain evidence="1">ML15</strain>
    </source>
</reference>
<proteinExistence type="predicted"/>
<dbReference type="SUPFAM" id="SSF52954">
    <property type="entry name" value="Class II aaRS ABD-related"/>
    <property type="match status" value="1"/>
</dbReference>
<dbReference type="EMBL" id="CP037968">
    <property type="protein sequence ID" value="QYZ79808.1"/>
    <property type="molecule type" value="Genomic_DNA"/>
</dbReference>
<dbReference type="OrthoDB" id="117530at2157"/>
<evidence type="ECO:0000313" key="2">
    <source>
        <dbReference type="Proteomes" id="UP000826709"/>
    </source>
</evidence>
<dbReference type="Proteomes" id="UP000826709">
    <property type="component" value="Chromosome"/>
</dbReference>
<evidence type="ECO:0000313" key="1">
    <source>
        <dbReference type="EMBL" id="QYZ79808.1"/>
    </source>
</evidence>
<name>A0A8G1A315_9EURY</name>
<keyword evidence="2" id="KW-1185">Reference proteome</keyword>
<dbReference type="Gene3D" id="3.40.50.10480">
    <property type="entry name" value="Probable brix-domain ribosomal biogenesis protein"/>
    <property type="match status" value="1"/>
</dbReference>
<organism evidence="1 2">
    <name type="scientific">Methanofollis formosanus</name>
    <dbReference type="NCBI Taxonomy" id="299308"/>
    <lineage>
        <taxon>Archaea</taxon>
        <taxon>Methanobacteriati</taxon>
        <taxon>Methanobacteriota</taxon>
        <taxon>Stenosarchaea group</taxon>
        <taxon>Methanomicrobia</taxon>
        <taxon>Methanomicrobiales</taxon>
        <taxon>Methanomicrobiaceae</taxon>
        <taxon>Methanofollis</taxon>
    </lineage>
</organism>
<gene>
    <name evidence="1" type="ORF">E2N92_10390</name>
</gene>
<sequence length="132" mass="14638">MTVVTTSRKAAHDLRALARHLAFATGARYMPRGKTGFAALGDEPVIVFSREHGKVRLQIVEEGTIVFDALVREVTISDREGPIVRTLRISDQSVYDVLNRYCEAELVEAAEPSVVYDGQQKKRVVLEVVPDA</sequence>
<protein>
    <submittedName>
        <fullName evidence="1">Uncharacterized protein</fullName>
    </submittedName>
</protein>